<keyword evidence="7" id="KW-0436">Ligase</keyword>
<proteinExistence type="predicted"/>
<keyword evidence="3 5" id="KW-1133">Transmembrane helix</keyword>
<keyword evidence="2 5" id="KW-0812">Transmembrane</keyword>
<dbReference type="GO" id="GO:0016020">
    <property type="term" value="C:membrane"/>
    <property type="evidence" value="ECO:0007669"/>
    <property type="project" value="UniProtKB-SubCell"/>
</dbReference>
<evidence type="ECO:0000256" key="4">
    <source>
        <dbReference type="ARBA" id="ARBA00023136"/>
    </source>
</evidence>
<sequence>MKALIVFLFFIFIILLYLFFYKKKNNILLIIPIISCFNFLVPFSDSEYYMAGLASKFSVDSTAIALLSILVYFLMIKNIKKDFLYFVIFLLVIYPLYQLYTLDLIIDLPKYVGSYSILLSIFLCYFIAFNVAYDTYFVNKFLSFINYTAIYNGIISIMQIITKKSLLFNYWDGSILYTVGGTNSYRAIGIIGSNNAAGNLGALLFTICCFNFIKSKDRISLVACILSVIAIALSQTRVAMLALVIVFILFSIYKAFKFDFKIKKRNIYIGIMLITIISIATYLFGYSVYEELFINRGNTESSRIVQFAEVFDNAVLKHPIWGIGLGQWRAYMYYTYDVIDLYIHSQYLNVLAEQGVISFLVFVFINLYPLYKILISNYLSLNYRVLALFLFIVNIIVSNANPNQFYLLNNIFYYMVIFMVYGMSKQTSK</sequence>
<evidence type="ECO:0000256" key="3">
    <source>
        <dbReference type="ARBA" id="ARBA00022989"/>
    </source>
</evidence>
<feature type="transmembrane region" description="Helical" evidence="5">
    <location>
        <begin position="351"/>
        <end position="371"/>
    </location>
</feature>
<feature type="transmembrane region" description="Helical" evidence="5">
    <location>
        <begin position="83"/>
        <end position="100"/>
    </location>
</feature>
<keyword evidence="4 5" id="KW-0472">Membrane</keyword>
<evidence type="ECO:0000313" key="7">
    <source>
        <dbReference type="EMBL" id="EIG24482.1"/>
    </source>
</evidence>
<feature type="transmembrane region" description="Helical" evidence="5">
    <location>
        <begin position="268"/>
        <end position="289"/>
    </location>
</feature>
<dbReference type="eggNOG" id="ENOG5034333">
    <property type="taxonomic scope" value="Bacteria"/>
</dbReference>
<reference evidence="7 8" key="1">
    <citation type="submission" date="2012-04" db="EMBL/GenBank/DDBJ databases">
        <authorList>
            <person name="Harkins D.M."/>
            <person name="Madupu R."/>
            <person name="Durkin A.S."/>
            <person name="Torralba M."/>
            <person name="Methe B."/>
            <person name="Sutton G.G."/>
            <person name="Nelson K.E."/>
        </authorList>
    </citation>
    <scope>NUCLEOTIDE SEQUENCE [LARGE SCALE GENOMIC DNA]</scope>
    <source>
        <strain evidence="7 8">HK411</strain>
    </source>
</reference>
<evidence type="ECO:0000256" key="1">
    <source>
        <dbReference type="ARBA" id="ARBA00004141"/>
    </source>
</evidence>
<feature type="transmembrane region" description="Helical" evidence="5">
    <location>
        <begin position="196"/>
        <end position="213"/>
    </location>
</feature>
<comment type="subcellular location">
    <subcellularLocation>
        <location evidence="1">Membrane</location>
        <topology evidence="1">Multi-pass membrane protein</topology>
    </subcellularLocation>
</comment>
<dbReference type="InterPro" id="IPR007016">
    <property type="entry name" value="O-antigen_ligase-rel_domated"/>
</dbReference>
<dbReference type="PANTHER" id="PTHR37422">
    <property type="entry name" value="TEICHURONIC ACID BIOSYNTHESIS PROTEIN TUAE"/>
    <property type="match status" value="1"/>
</dbReference>
<dbReference type="AlphaFoldDB" id="I2NF71"/>
<comment type="caution">
    <text evidence="7">The sequence shown here is derived from an EMBL/GenBank/DDBJ whole genome shotgun (WGS) entry which is preliminary data.</text>
</comment>
<dbReference type="GO" id="GO:0016874">
    <property type="term" value="F:ligase activity"/>
    <property type="evidence" value="ECO:0007669"/>
    <property type="project" value="UniProtKB-KW"/>
</dbReference>
<feature type="transmembrane region" description="Helical" evidence="5">
    <location>
        <begin position="6"/>
        <end position="21"/>
    </location>
</feature>
<dbReference type="Pfam" id="PF04932">
    <property type="entry name" value="Wzy_C"/>
    <property type="match status" value="1"/>
</dbReference>
<feature type="transmembrane region" description="Helical" evidence="5">
    <location>
        <begin position="218"/>
        <end position="233"/>
    </location>
</feature>
<accession>I2NF71</accession>
<feature type="transmembrane region" description="Helical" evidence="5">
    <location>
        <begin position="112"/>
        <end position="132"/>
    </location>
</feature>
<feature type="transmembrane region" description="Helical" evidence="5">
    <location>
        <begin position="28"/>
        <end position="45"/>
    </location>
</feature>
<feature type="transmembrane region" description="Helical" evidence="5">
    <location>
        <begin position="406"/>
        <end position="424"/>
    </location>
</feature>
<gene>
    <name evidence="7" type="ORF">HMPREF1054_0453</name>
</gene>
<evidence type="ECO:0000313" key="8">
    <source>
        <dbReference type="Proteomes" id="UP000003345"/>
    </source>
</evidence>
<dbReference type="Proteomes" id="UP000003345">
    <property type="component" value="Unassembled WGS sequence"/>
</dbReference>
<dbReference type="PATRIC" id="fig|1095743.3.peg.1462"/>
<organism evidence="7 8">
    <name type="scientific">Haemophilus paraphrohaemolyticus HK411</name>
    <dbReference type="NCBI Taxonomy" id="1095743"/>
    <lineage>
        <taxon>Bacteria</taxon>
        <taxon>Pseudomonadati</taxon>
        <taxon>Pseudomonadota</taxon>
        <taxon>Gammaproteobacteria</taxon>
        <taxon>Pasteurellales</taxon>
        <taxon>Pasteurellaceae</taxon>
        <taxon>Haemophilus</taxon>
    </lineage>
</organism>
<evidence type="ECO:0000259" key="6">
    <source>
        <dbReference type="Pfam" id="PF04932"/>
    </source>
</evidence>
<feature type="transmembrane region" description="Helical" evidence="5">
    <location>
        <begin position="57"/>
        <end position="76"/>
    </location>
</feature>
<dbReference type="InterPro" id="IPR051533">
    <property type="entry name" value="WaaL-like"/>
</dbReference>
<evidence type="ECO:0000256" key="5">
    <source>
        <dbReference type="SAM" id="Phobius"/>
    </source>
</evidence>
<feature type="domain" description="O-antigen ligase-related" evidence="6">
    <location>
        <begin position="223"/>
        <end position="363"/>
    </location>
</feature>
<protein>
    <submittedName>
        <fullName evidence="7">O-antigen ligase</fullName>
    </submittedName>
</protein>
<evidence type="ECO:0000256" key="2">
    <source>
        <dbReference type="ARBA" id="ARBA00022692"/>
    </source>
</evidence>
<dbReference type="PANTHER" id="PTHR37422:SF13">
    <property type="entry name" value="LIPOPOLYSACCHARIDE BIOSYNTHESIS PROTEIN PA4999-RELATED"/>
    <property type="match status" value="1"/>
</dbReference>
<dbReference type="EMBL" id="AJMU01000067">
    <property type="protein sequence ID" value="EIG24482.1"/>
    <property type="molecule type" value="Genomic_DNA"/>
</dbReference>
<name>I2NF71_9PAST</name>
<feature type="transmembrane region" description="Helical" evidence="5">
    <location>
        <begin position="144"/>
        <end position="162"/>
    </location>
</feature>
<feature type="transmembrane region" description="Helical" evidence="5">
    <location>
        <begin position="383"/>
        <end position="400"/>
    </location>
</feature>